<gene>
    <name evidence="2" type="ORF">ACFPT7_07830</name>
</gene>
<dbReference type="EMBL" id="JBHSPH010000002">
    <property type="protein sequence ID" value="MFC5862198.1"/>
    <property type="molecule type" value="Genomic_DNA"/>
</dbReference>
<feature type="transmembrane region" description="Helical" evidence="1">
    <location>
        <begin position="64"/>
        <end position="83"/>
    </location>
</feature>
<accession>A0ABW1EGS4</accession>
<organism evidence="2 3">
    <name type="scientific">Acidicapsa dinghuensis</name>
    <dbReference type="NCBI Taxonomy" id="2218256"/>
    <lineage>
        <taxon>Bacteria</taxon>
        <taxon>Pseudomonadati</taxon>
        <taxon>Acidobacteriota</taxon>
        <taxon>Terriglobia</taxon>
        <taxon>Terriglobales</taxon>
        <taxon>Acidobacteriaceae</taxon>
        <taxon>Acidicapsa</taxon>
    </lineage>
</organism>
<feature type="transmembrane region" description="Helical" evidence="1">
    <location>
        <begin position="104"/>
        <end position="122"/>
    </location>
</feature>
<dbReference type="RefSeq" id="WP_263338487.1">
    <property type="nucleotide sequence ID" value="NZ_JAGSYH010000004.1"/>
</dbReference>
<keyword evidence="1" id="KW-0812">Transmembrane</keyword>
<evidence type="ECO:0000256" key="1">
    <source>
        <dbReference type="SAM" id="Phobius"/>
    </source>
</evidence>
<protein>
    <submittedName>
        <fullName evidence="2">Uncharacterized protein</fullName>
    </submittedName>
</protein>
<proteinExistence type="predicted"/>
<evidence type="ECO:0000313" key="2">
    <source>
        <dbReference type="EMBL" id="MFC5862198.1"/>
    </source>
</evidence>
<feature type="transmembrane region" description="Helical" evidence="1">
    <location>
        <begin position="34"/>
        <end position="58"/>
    </location>
</feature>
<feature type="transmembrane region" description="Helical" evidence="1">
    <location>
        <begin position="142"/>
        <end position="163"/>
    </location>
</feature>
<feature type="transmembrane region" description="Helical" evidence="1">
    <location>
        <begin position="203"/>
        <end position="221"/>
    </location>
</feature>
<reference evidence="3" key="1">
    <citation type="journal article" date="2019" name="Int. J. Syst. Evol. Microbiol.">
        <title>The Global Catalogue of Microorganisms (GCM) 10K type strain sequencing project: providing services to taxonomists for standard genome sequencing and annotation.</title>
        <authorList>
            <consortium name="The Broad Institute Genomics Platform"/>
            <consortium name="The Broad Institute Genome Sequencing Center for Infectious Disease"/>
            <person name="Wu L."/>
            <person name="Ma J."/>
        </authorList>
    </citation>
    <scope>NUCLEOTIDE SEQUENCE [LARGE SCALE GENOMIC DNA]</scope>
    <source>
        <strain evidence="3">JCM 4087</strain>
    </source>
</reference>
<keyword evidence="3" id="KW-1185">Reference proteome</keyword>
<feature type="transmembrane region" description="Helical" evidence="1">
    <location>
        <begin position="6"/>
        <end position="27"/>
    </location>
</feature>
<comment type="caution">
    <text evidence="2">The sequence shown here is derived from an EMBL/GenBank/DDBJ whole genome shotgun (WGS) entry which is preliminary data.</text>
</comment>
<name>A0ABW1EGS4_9BACT</name>
<sequence length="257" mass="28855">MHLSGTILVFWAAGLVGHSLLLIVLLVRHRTRAFPIFTALILCNVLNAVVLYLVAVYGSKHDYLVTYFGFAIIDFILQLGVTYELARHLFCPTGTWAPDVRMGIMLLSGVSVLVALALASLPVPPERTVLGTLLDRGNLLSSALQCQLFVGMIAFSTIANLPWKTHVARIAQGLGLYELIGILTEAGHNLTVRNSMAFESLTYVRMSAYLACLAYWIVMLWRDAPEPRELPEDIRKFFFTLRIKVEYDLRKLRAFKR</sequence>
<keyword evidence="1" id="KW-0472">Membrane</keyword>
<dbReference type="Proteomes" id="UP001596091">
    <property type="component" value="Unassembled WGS sequence"/>
</dbReference>
<keyword evidence="1" id="KW-1133">Transmembrane helix</keyword>
<evidence type="ECO:0000313" key="3">
    <source>
        <dbReference type="Proteomes" id="UP001596091"/>
    </source>
</evidence>